<dbReference type="Proteomes" id="UP000001554">
    <property type="component" value="Chromosome 15"/>
</dbReference>
<evidence type="ECO:0000256" key="9">
    <source>
        <dbReference type="SAM" id="MobiDB-lite"/>
    </source>
</evidence>
<dbReference type="InterPro" id="IPR036179">
    <property type="entry name" value="Ig-like_dom_sf"/>
</dbReference>
<keyword evidence="14" id="KW-1185">Reference proteome</keyword>
<dbReference type="Pfam" id="PF07686">
    <property type="entry name" value="V-set"/>
    <property type="match status" value="1"/>
</dbReference>
<evidence type="ECO:0000256" key="5">
    <source>
        <dbReference type="ARBA" id="ARBA00023157"/>
    </source>
</evidence>
<comment type="subcellular location">
    <subcellularLocation>
        <location evidence="1">Membrane</location>
        <topology evidence="1">Single-pass type I membrane protein</topology>
    </subcellularLocation>
</comment>
<feature type="domain" description="SH3" evidence="12">
    <location>
        <begin position="606"/>
        <end position="665"/>
    </location>
</feature>
<dbReference type="CDD" id="cd00096">
    <property type="entry name" value="Ig"/>
    <property type="match status" value="2"/>
</dbReference>
<accession>A0A9J7MG92</accession>
<dbReference type="InterPro" id="IPR003599">
    <property type="entry name" value="Ig_sub"/>
</dbReference>
<dbReference type="GeneID" id="118431517"/>
<dbReference type="GO" id="GO:0055013">
    <property type="term" value="P:cardiac muscle cell development"/>
    <property type="evidence" value="ECO:0007669"/>
    <property type="project" value="UniProtKB-ARBA"/>
</dbReference>
<keyword evidence="10" id="KW-0812">Transmembrane</keyword>
<dbReference type="PANTHER" id="PTHR11640">
    <property type="entry name" value="NEPHRIN"/>
    <property type="match status" value="1"/>
</dbReference>
<dbReference type="GO" id="GO:0050839">
    <property type="term" value="F:cell adhesion molecule binding"/>
    <property type="evidence" value="ECO:0000318"/>
    <property type="project" value="GO_Central"/>
</dbReference>
<dbReference type="CDD" id="cd00174">
    <property type="entry name" value="SH3"/>
    <property type="match status" value="1"/>
</dbReference>
<dbReference type="SMART" id="SM00326">
    <property type="entry name" value="SH3"/>
    <property type="match status" value="1"/>
</dbReference>
<evidence type="ECO:0000256" key="6">
    <source>
        <dbReference type="ARBA" id="ARBA00023180"/>
    </source>
</evidence>
<evidence type="ECO:0000256" key="1">
    <source>
        <dbReference type="ARBA" id="ARBA00004479"/>
    </source>
</evidence>
<dbReference type="InterPro" id="IPR036028">
    <property type="entry name" value="SH3-like_dom_sf"/>
</dbReference>
<organism evidence="14 15">
    <name type="scientific">Branchiostoma floridae</name>
    <name type="common">Florida lancelet</name>
    <name type="synonym">Amphioxus</name>
    <dbReference type="NCBI Taxonomy" id="7739"/>
    <lineage>
        <taxon>Eukaryota</taxon>
        <taxon>Metazoa</taxon>
        <taxon>Chordata</taxon>
        <taxon>Cephalochordata</taxon>
        <taxon>Leptocardii</taxon>
        <taxon>Amphioxiformes</taxon>
        <taxon>Branchiostomatidae</taxon>
        <taxon>Branchiostoma</taxon>
    </lineage>
</organism>
<feature type="transmembrane region" description="Helical" evidence="10">
    <location>
        <begin position="529"/>
        <end position="556"/>
    </location>
</feature>
<evidence type="ECO:0000313" key="14">
    <source>
        <dbReference type="Proteomes" id="UP000001554"/>
    </source>
</evidence>
<keyword evidence="11" id="KW-0732">Signal</keyword>
<evidence type="ECO:0000256" key="11">
    <source>
        <dbReference type="SAM" id="SignalP"/>
    </source>
</evidence>
<dbReference type="InterPro" id="IPR051275">
    <property type="entry name" value="Cell_adhesion_signaling"/>
</dbReference>
<dbReference type="SUPFAM" id="SSF48726">
    <property type="entry name" value="Immunoglobulin"/>
    <property type="match status" value="3"/>
</dbReference>
<keyword evidence="5" id="KW-1015">Disulfide bond</keyword>
<keyword evidence="7" id="KW-0393">Immunoglobulin domain</keyword>
<dbReference type="RefSeq" id="XP_035698650.1">
    <property type="nucleotide sequence ID" value="XM_035842757.1"/>
</dbReference>
<dbReference type="PANTHER" id="PTHR11640:SF164">
    <property type="entry name" value="MAM DOMAIN-CONTAINING GLYCOSYLPHOSPHATIDYLINOSITOL ANCHOR PROTEIN 1"/>
    <property type="match status" value="1"/>
</dbReference>
<feature type="region of interest" description="Disordered" evidence="9">
    <location>
        <begin position="702"/>
        <end position="724"/>
    </location>
</feature>
<dbReference type="Gene3D" id="2.60.40.10">
    <property type="entry name" value="Immunoglobulins"/>
    <property type="match status" value="3"/>
</dbReference>
<dbReference type="KEGG" id="bfo:118431517"/>
<dbReference type="Pfam" id="PF07653">
    <property type="entry name" value="SH3_2"/>
    <property type="match status" value="1"/>
</dbReference>
<evidence type="ECO:0000256" key="2">
    <source>
        <dbReference type="ARBA" id="ARBA00006692"/>
    </source>
</evidence>
<proteinExistence type="inferred from homology"/>
<protein>
    <submittedName>
        <fullName evidence="15">Uncharacterized protein LOC118431517</fullName>
    </submittedName>
</protein>
<dbReference type="Gene3D" id="2.30.30.40">
    <property type="entry name" value="SH3 Domains"/>
    <property type="match status" value="1"/>
</dbReference>
<comment type="similarity">
    <text evidence="2">Belongs to the protein kinase superfamily. CAMK Ser/Thr protein kinase family.</text>
</comment>
<feature type="domain" description="Ig-like" evidence="13">
    <location>
        <begin position="324"/>
        <end position="419"/>
    </location>
</feature>
<reference evidence="15" key="2">
    <citation type="submission" date="2025-08" db="UniProtKB">
        <authorList>
            <consortium name="RefSeq"/>
        </authorList>
    </citation>
    <scope>IDENTIFICATION</scope>
    <source>
        <strain evidence="15">S238N-H82</strain>
        <tissue evidence="15">Testes</tissue>
    </source>
</reference>
<evidence type="ECO:0000256" key="4">
    <source>
        <dbReference type="ARBA" id="ARBA00023136"/>
    </source>
</evidence>
<keyword evidence="4 10" id="KW-0472">Membrane</keyword>
<dbReference type="AlphaFoldDB" id="A0A9J7MG92"/>
<feature type="signal peptide" evidence="11">
    <location>
        <begin position="1"/>
        <end position="16"/>
    </location>
</feature>
<dbReference type="InterPro" id="IPR013106">
    <property type="entry name" value="Ig_V-set"/>
</dbReference>
<gene>
    <name evidence="15" type="primary">LOC118431517</name>
</gene>
<evidence type="ECO:0000256" key="7">
    <source>
        <dbReference type="ARBA" id="ARBA00023319"/>
    </source>
</evidence>
<evidence type="ECO:0000256" key="3">
    <source>
        <dbReference type="ARBA" id="ARBA00022443"/>
    </source>
</evidence>
<dbReference type="SUPFAM" id="SSF50044">
    <property type="entry name" value="SH3-domain"/>
    <property type="match status" value="1"/>
</dbReference>
<dbReference type="InterPro" id="IPR007110">
    <property type="entry name" value="Ig-like_dom"/>
</dbReference>
<evidence type="ECO:0000313" key="15">
    <source>
        <dbReference type="RefSeq" id="XP_035698650.1"/>
    </source>
</evidence>
<dbReference type="InterPro" id="IPR013098">
    <property type="entry name" value="Ig_I-set"/>
</dbReference>
<keyword evidence="10" id="KW-1133">Transmembrane helix</keyword>
<reference evidence="14" key="1">
    <citation type="journal article" date="2020" name="Nat. Ecol. Evol.">
        <title>Deeply conserved synteny resolves early events in vertebrate evolution.</title>
        <authorList>
            <person name="Simakov O."/>
            <person name="Marletaz F."/>
            <person name="Yue J.X."/>
            <person name="O'Connell B."/>
            <person name="Jenkins J."/>
            <person name="Brandt A."/>
            <person name="Calef R."/>
            <person name="Tung C.H."/>
            <person name="Huang T.K."/>
            <person name="Schmutz J."/>
            <person name="Satoh N."/>
            <person name="Yu J.K."/>
            <person name="Putnam N.H."/>
            <person name="Green R.E."/>
            <person name="Rokhsar D.S."/>
        </authorList>
    </citation>
    <scope>NUCLEOTIDE SEQUENCE [LARGE SCALE GENOMIC DNA]</scope>
    <source>
        <strain evidence="14">S238N-H82</strain>
    </source>
</reference>
<dbReference type="FunFam" id="2.60.40.10:FF:000107">
    <property type="entry name" value="Myosin, light chain kinase a"/>
    <property type="match status" value="1"/>
</dbReference>
<dbReference type="InterPro" id="IPR013783">
    <property type="entry name" value="Ig-like_fold"/>
</dbReference>
<dbReference type="GO" id="GO:0005911">
    <property type="term" value="C:cell-cell junction"/>
    <property type="evidence" value="ECO:0000318"/>
    <property type="project" value="GO_Central"/>
</dbReference>
<feature type="domain" description="Ig-like" evidence="13">
    <location>
        <begin position="423"/>
        <end position="508"/>
    </location>
</feature>
<keyword evidence="6" id="KW-0325">Glycoprotein</keyword>
<name>A0A9J7MG92_BRAFL</name>
<feature type="chain" id="PRO_5039925299" evidence="11">
    <location>
        <begin position="17"/>
        <end position="742"/>
    </location>
</feature>
<evidence type="ECO:0000259" key="12">
    <source>
        <dbReference type="PROSITE" id="PS50002"/>
    </source>
</evidence>
<dbReference type="PROSITE" id="PS50835">
    <property type="entry name" value="IG_LIKE"/>
    <property type="match status" value="2"/>
</dbReference>
<evidence type="ECO:0000256" key="10">
    <source>
        <dbReference type="SAM" id="Phobius"/>
    </source>
</evidence>
<sequence length="742" mass="81275">MATILLYLTFLDGALEHCPSSTGTLSQQHWNTVPAALEHCHSSTGTLSQQHWNTVPAALEHCPSSTGTLSQQHWNTVTAALERCPSSTGTLSQQHWNTVSAALEHCPSSTGTLSQQHWNTVAAALEHCHSSTGTLSQQHWNTVTAALERCHSSTGTLSQQHWNTVTAALEHCRSSTGTLSQQHWNTVAAATQGVAEIKQLSQSAWMCTGAISQTEKSIIVQAMVGDTVTLPANFSYDHDEAVIALTWTKLDPRQEGTRHFVHMFTPNGTSVASDELKGRAVFHKNGSFTIRDIREEDEGQYVMTLLIDVIGQREHFVKLDVVVPPIVDLGVKSPYGAPVGTDVRLNCTVDKSNSLLYSVNWFKDGRPLTLPSLERFDFTDKVFYRSSIVLRNFTSADNGNYSCVAKSLKSQETGSAILEANYPARVTNISTQPILTAGDSTTLWCTTTGYPAPKVTWYKNGRKIYSGVTTEGNVTFIKIKRARTSDIGKYKCTASNRLGQDSRTVYLSVGGVEVTASSSSSEMSISERWLEFGIIVGGAVVGTTLLLTSFLIIIFVAKRRKSKSGGCQTCHVLAISHSQPNLHMIGDDMSRQAHTAGNLDPEKPLSGRYLARAIRDYKPTQEGGLTLEVNDIVELLYMGRDGWWYGYLRGSFGFFPARAVIMITGRRRLSMGQEDKPAHMSPIGYRTNVDLLGTLPVDSDNGSSRLFPGSRNYPRTTLPLPDGARANVNSRLPISYDDFGDD</sequence>
<dbReference type="Pfam" id="PF07679">
    <property type="entry name" value="I-set"/>
    <property type="match status" value="1"/>
</dbReference>
<dbReference type="OrthoDB" id="5985519at2759"/>
<dbReference type="PROSITE" id="PS50002">
    <property type="entry name" value="SH3"/>
    <property type="match status" value="1"/>
</dbReference>
<dbReference type="GO" id="GO:0098609">
    <property type="term" value="P:cell-cell adhesion"/>
    <property type="evidence" value="ECO:0000318"/>
    <property type="project" value="GO_Central"/>
</dbReference>
<dbReference type="InterPro" id="IPR003598">
    <property type="entry name" value="Ig_sub2"/>
</dbReference>
<dbReference type="GO" id="GO:0005886">
    <property type="term" value="C:plasma membrane"/>
    <property type="evidence" value="ECO:0000318"/>
    <property type="project" value="GO_Central"/>
</dbReference>
<evidence type="ECO:0000256" key="8">
    <source>
        <dbReference type="PROSITE-ProRule" id="PRU00192"/>
    </source>
</evidence>
<dbReference type="SMART" id="SM00408">
    <property type="entry name" value="IGc2"/>
    <property type="match status" value="2"/>
</dbReference>
<dbReference type="Pfam" id="PF13927">
    <property type="entry name" value="Ig_3"/>
    <property type="match status" value="1"/>
</dbReference>
<dbReference type="InterPro" id="IPR001452">
    <property type="entry name" value="SH3_domain"/>
</dbReference>
<keyword evidence="3 8" id="KW-0728">SH3 domain</keyword>
<dbReference type="SMART" id="SM00409">
    <property type="entry name" value="IG"/>
    <property type="match status" value="3"/>
</dbReference>
<evidence type="ECO:0000259" key="13">
    <source>
        <dbReference type="PROSITE" id="PS50835"/>
    </source>
</evidence>